<keyword evidence="4" id="KW-1185">Reference proteome</keyword>
<comment type="caution">
    <text evidence="3">The sequence shown here is derived from an EMBL/GenBank/DDBJ whole genome shotgun (WGS) entry which is preliminary data.</text>
</comment>
<gene>
    <name evidence="3" type="ORF">GCM10010529_09750</name>
</gene>
<keyword evidence="1" id="KW-0472">Membrane</keyword>
<evidence type="ECO:0000313" key="4">
    <source>
        <dbReference type="Proteomes" id="UP001500236"/>
    </source>
</evidence>
<evidence type="ECO:0000313" key="3">
    <source>
        <dbReference type="EMBL" id="GAA3057975.1"/>
    </source>
</evidence>
<name>A0ABP6LRX0_9MICC</name>
<feature type="transmembrane region" description="Helical" evidence="1">
    <location>
        <begin position="71"/>
        <end position="90"/>
    </location>
</feature>
<feature type="transmembrane region" description="Helical" evidence="1">
    <location>
        <begin position="147"/>
        <end position="168"/>
    </location>
</feature>
<protein>
    <recommendedName>
        <fullName evidence="2">DUF1468 domain-containing protein</fullName>
    </recommendedName>
</protein>
<keyword evidence="1" id="KW-1133">Transmembrane helix</keyword>
<dbReference type="Pfam" id="PF07331">
    <property type="entry name" value="TctB"/>
    <property type="match status" value="1"/>
</dbReference>
<sequence length="173" mass="18747">MSPMAMRNSQPAREQEPLREHLDDFEGTPQLDEPGPVDWWSPVVLAALAAVVIIPAVQLGLGSIARPGPGLWPFLNAMLVVAAIPLLLATRHRFHPPNRSELTRVALVAGPLLLFVPAYDWLGLIGAGAPVMLIVARFVARMRWRTSILIAVIAPAAVYALFALALGVNLRPF</sequence>
<feature type="transmembrane region" description="Helical" evidence="1">
    <location>
        <begin position="39"/>
        <end position="59"/>
    </location>
</feature>
<feature type="domain" description="DUF1468" evidence="2">
    <location>
        <begin position="40"/>
        <end position="170"/>
    </location>
</feature>
<keyword evidence="1" id="KW-0812">Transmembrane</keyword>
<accession>A0ABP6LRX0</accession>
<dbReference type="EMBL" id="BAAAVT010000005">
    <property type="protein sequence ID" value="GAA3057975.1"/>
    <property type="molecule type" value="Genomic_DNA"/>
</dbReference>
<feature type="transmembrane region" description="Helical" evidence="1">
    <location>
        <begin position="121"/>
        <end position="140"/>
    </location>
</feature>
<dbReference type="Proteomes" id="UP001500236">
    <property type="component" value="Unassembled WGS sequence"/>
</dbReference>
<dbReference type="InterPro" id="IPR009936">
    <property type="entry name" value="DUF1468"/>
</dbReference>
<organism evidence="3 4">
    <name type="scientific">Nesterenkonia aethiopica</name>
    <dbReference type="NCBI Taxonomy" id="269144"/>
    <lineage>
        <taxon>Bacteria</taxon>
        <taxon>Bacillati</taxon>
        <taxon>Actinomycetota</taxon>
        <taxon>Actinomycetes</taxon>
        <taxon>Micrococcales</taxon>
        <taxon>Micrococcaceae</taxon>
        <taxon>Nesterenkonia</taxon>
    </lineage>
</organism>
<proteinExistence type="predicted"/>
<reference evidence="4" key="1">
    <citation type="journal article" date="2019" name="Int. J. Syst. Evol. Microbiol.">
        <title>The Global Catalogue of Microorganisms (GCM) 10K type strain sequencing project: providing services to taxonomists for standard genome sequencing and annotation.</title>
        <authorList>
            <consortium name="The Broad Institute Genomics Platform"/>
            <consortium name="The Broad Institute Genome Sequencing Center for Infectious Disease"/>
            <person name="Wu L."/>
            <person name="Ma J."/>
        </authorList>
    </citation>
    <scope>NUCLEOTIDE SEQUENCE [LARGE SCALE GENOMIC DNA]</scope>
    <source>
        <strain evidence="4">JCM 14309</strain>
    </source>
</reference>
<evidence type="ECO:0000259" key="2">
    <source>
        <dbReference type="Pfam" id="PF07331"/>
    </source>
</evidence>
<evidence type="ECO:0000256" key="1">
    <source>
        <dbReference type="SAM" id="Phobius"/>
    </source>
</evidence>